<evidence type="ECO:0000256" key="1">
    <source>
        <dbReference type="ARBA" id="ARBA00004876"/>
    </source>
</evidence>
<evidence type="ECO:0000313" key="9">
    <source>
        <dbReference type="EMBL" id="WIA21912.1"/>
    </source>
</evidence>
<keyword evidence="5" id="KW-0808">Transferase</keyword>
<evidence type="ECO:0000256" key="7">
    <source>
        <dbReference type="SAM" id="MobiDB-lite"/>
    </source>
</evidence>
<evidence type="ECO:0000256" key="2">
    <source>
        <dbReference type="ARBA" id="ARBA00007274"/>
    </source>
</evidence>
<feature type="compositionally biased region" description="Gly residues" evidence="7">
    <location>
        <begin position="1"/>
        <end position="12"/>
    </location>
</feature>
<comment type="similarity">
    <text evidence="2">Belongs to the transferase hexapeptide repeat family.</text>
</comment>
<accession>A0ABY8UKX4</accession>
<keyword evidence="4" id="KW-0028">Amino-acid biosynthesis</keyword>
<dbReference type="Pfam" id="PF06426">
    <property type="entry name" value="SATase_N"/>
    <property type="match status" value="1"/>
</dbReference>
<keyword evidence="6" id="KW-0012">Acyltransferase</keyword>
<dbReference type="Pfam" id="PF00132">
    <property type="entry name" value="Hexapep"/>
    <property type="match status" value="1"/>
</dbReference>
<evidence type="ECO:0000313" key="10">
    <source>
        <dbReference type="Proteomes" id="UP001244341"/>
    </source>
</evidence>
<dbReference type="Gene3D" id="1.10.3130.10">
    <property type="entry name" value="serine acetyltransferase, domain 1"/>
    <property type="match status" value="1"/>
</dbReference>
<dbReference type="NCBIfam" id="NF041874">
    <property type="entry name" value="EPS_EpsC"/>
    <property type="match status" value="1"/>
</dbReference>
<dbReference type="InterPro" id="IPR001451">
    <property type="entry name" value="Hexapep"/>
</dbReference>
<dbReference type="SUPFAM" id="SSF51161">
    <property type="entry name" value="Trimeric LpxA-like enzymes"/>
    <property type="match status" value="1"/>
</dbReference>
<dbReference type="PROSITE" id="PS00101">
    <property type="entry name" value="HEXAPEP_TRANSFERASES"/>
    <property type="match status" value="1"/>
</dbReference>
<evidence type="ECO:0000259" key="8">
    <source>
        <dbReference type="SMART" id="SM00971"/>
    </source>
</evidence>
<organism evidence="9 10">
    <name type="scientific">Tetradesmus obliquus</name>
    <name type="common">Green alga</name>
    <name type="synonym">Acutodesmus obliquus</name>
    <dbReference type="NCBI Taxonomy" id="3088"/>
    <lineage>
        <taxon>Eukaryota</taxon>
        <taxon>Viridiplantae</taxon>
        <taxon>Chlorophyta</taxon>
        <taxon>core chlorophytes</taxon>
        <taxon>Chlorophyceae</taxon>
        <taxon>CS clade</taxon>
        <taxon>Sphaeropleales</taxon>
        <taxon>Scenedesmaceae</taxon>
        <taxon>Tetradesmus</taxon>
    </lineage>
</organism>
<keyword evidence="10" id="KW-1185">Reference proteome</keyword>
<name>A0ABY8UKX4_TETOB</name>
<comment type="pathway">
    <text evidence="1">Amino-acid biosynthesis; L-cysteine biosynthesis; L-cysteine from L-serine: step 1/2.</text>
</comment>
<dbReference type="PANTHER" id="PTHR42811">
    <property type="entry name" value="SERINE ACETYLTRANSFERASE"/>
    <property type="match status" value="1"/>
</dbReference>
<dbReference type="SMART" id="SM00971">
    <property type="entry name" value="SATase_N"/>
    <property type="match status" value="1"/>
</dbReference>
<dbReference type="InterPro" id="IPR018357">
    <property type="entry name" value="Hexapep_transf_CS"/>
</dbReference>
<feature type="compositionally biased region" description="Low complexity" evidence="7">
    <location>
        <begin position="58"/>
        <end position="67"/>
    </location>
</feature>
<dbReference type="InterPro" id="IPR045304">
    <property type="entry name" value="LbH_SAT"/>
</dbReference>
<dbReference type="InterPro" id="IPR010493">
    <property type="entry name" value="Ser_AcTrfase_N"/>
</dbReference>
<evidence type="ECO:0000256" key="3">
    <source>
        <dbReference type="ARBA" id="ARBA00013266"/>
    </source>
</evidence>
<evidence type="ECO:0000256" key="6">
    <source>
        <dbReference type="ARBA" id="ARBA00023315"/>
    </source>
</evidence>
<dbReference type="CDD" id="cd03354">
    <property type="entry name" value="LbH_SAT"/>
    <property type="match status" value="1"/>
</dbReference>
<feature type="region of interest" description="Disordered" evidence="7">
    <location>
        <begin position="1"/>
        <end position="67"/>
    </location>
</feature>
<feature type="domain" description="Serine acetyltransferase N-terminal" evidence="8">
    <location>
        <begin position="387"/>
        <end position="491"/>
    </location>
</feature>
<dbReference type="Proteomes" id="UP001244341">
    <property type="component" value="Chromosome 14b"/>
</dbReference>
<gene>
    <name evidence="9" type="ORF">OEZ85_004280</name>
</gene>
<feature type="compositionally biased region" description="Low complexity" evidence="7">
    <location>
        <begin position="30"/>
        <end position="49"/>
    </location>
</feature>
<protein>
    <recommendedName>
        <fullName evidence="3">serine O-acetyltransferase</fullName>
        <ecNumber evidence="3">2.3.1.30</ecNumber>
    </recommendedName>
</protein>
<dbReference type="EC" id="2.3.1.30" evidence="3"/>
<dbReference type="InterPro" id="IPR053376">
    <property type="entry name" value="Serine_acetyltransferase"/>
</dbReference>
<proteinExistence type="inferred from homology"/>
<evidence type="ECO:0000256" key="4">
    <source>
        <dbReference type="ARBA" id="ARBA00022605"/>
    </source>
</evidence>
<dbReference type="InterPro" id="IPR011004">
    <property type="entry name" value="Trimer_LpxA-like_sf"/>
</dbReference>
<evidence type="ECO:0000256" key="5">
    <source>
        <dbReference type="ARBA" id="ARBA00022679"/>
    </source>
</evidence>
<reference evidence="9 10" key="1">
    <citation type="submission" date="2023-05" db="EMBL/GenBank/DDBJ databases">
        <title>A 100% complete, gapless, phased diploid assembly of the Scenedesmus obliquus UTEX 3031 genome.</title>
        <authorList>
            <person name="Biondi T.C."/>
            <person name="Hanschen E.R."/>
            <person name="Kwon T."/>
            <person name="Eng W."/>
            <person name="Kruse C.P.S."/>
            <person name="Koehler S.I."/>
            <person name="Kunde Y."/>
            <person name="Gleasner C.D."/>
            <person name="You Mak K.T."/>
            <person name="Polle J."/>
            <person name="Hovde B.T."/>
            <person name="Starkenburg S.R."/>
        </authorList>
    </citation>
    <scope>NUCLEOTIDE SEQUENCE [LARGE SCALE GENOMIC DNA]</scope>
    <source>
        <strain evidence="9 10">DOE0152z</strain>
    </source>
</reference>
<sequence>MFGGGNKGGGGDADAARRAIERSFGGAGKGKQQPGKQQPAKQQPAKPAGGPLGGGMPGSSSSAAKPAGSGFSGLGSLFGKGAKDGAAPEAGGGGRAGFGNLGGGGGGGGGGWNWGGDKGGDEGQGGEKPIQAELLELFRGMWVVFWNAALFLAFADVLHRSLDWCCQVELLLLVGAPAQAFERLAGRFYAAVEWLEANCLGWKIPGEEDMMPVYKQIALYYPEEHAYTFDSYRYNMSEDEKQALKRYYALRWWERDGGFAGDVAPAENQQQQQQQQLLAGDVAPAEVQAIKDKYAPNDADLRAFRAAKAAGRLEQYGAAQAGKLRELTLTVAKAVATREVAVQQHEWSDQAFPTYLQSLTSYDPLSSSSSGSDACLSYDGCDRYQYLWKAIRREAKREAAFEPLLSSFLHASILGHDSFERALAFVLSARLANAILLPSQLFGTFLEVLLTQPDVRDGALADIEACTQRDPACLSPSMALLHYKGYHSLQTHRISHALYMQGHTVMALALQNRLSEALGVDIHPAAKIGHGVFMDHACGVVIGETAVIGNNVTIMQRVTLGGTGKETGDRHPKIADNVLIGACTTVLGNIHIGEGALIAPGSLVLKAVPANAMVAGSPAQQVGERQMQLLAAR</sequence>
<dbReference type="InterPro" id="IPR042122">
    <property type="entry name" value="Ser_AcTrfase_N_sf"/>
</dbReference>
<dbReference type="EMBL" id="CP126221">
    <property type="protein sequence ID" value="WIA21912.1"/>
    <property type="molecule type" value="Genomic_DNA"/>
</dbReference>
<dbReference type="Gene3D" id="2.160.10.10">
    <property type="entry name" value="Hexapeptide repeat proteins"/>
    <property type="match status" value="1"/>
</dbReference>